<sequence length="90" mass="9879">MSLGCAIAALVVAAVLLIAGHFFPFGVPLTFIGVGLILSLIYDTRYKPASRRPAGPGWVDTGERFIDPETKRRVAVFTRPETGEREYIEL</sequence>
<dbReference type="RefSeq" id="WP_284275085.1">
    <property type="nucleotide sequence ID" value="NZ_BSOW01000050.1"/>
</dbReference>
<keyword evidence="1" id="KW-0812">Transmembrane</keyword>
<keyword evidence="3" id="KW-1185">Reference proteome</keyword>
<reference evidence="3" key="1">
    <citation type="journal article" date="2019" name="Int. J. Syst. Evol. Microbiol.">
        <title>The Global Catalogue of Microorganisms (GCM) 10K type strain sequencing project: providing services to taxonomists for standard genome sequencing and annotation.</title>
        <authorList>
            <consortium name="The Broad Institute Genomics Platform"/>
            <consortium name="The Broad Institute Genome Sequencing Center for Infectious Disease"/>
            <person name="Wu L."/>
            <person name="Ma J."/>
        </authorList>
    </citation>
    <scope>NUCLEOTIDE SEQUENCE [LARGE SCALE GENOMIC DNA]</scope>
    <source>
        <strain evidence="3">NBRC 102520</strain>
    </source>
</reference>
<feature type="transmembrane region" description="Helical" evidence="1">
    <location>
        <begin position="23"/>
        <end position="42"/>
    </location>
</feature>
<evidence type="ECO:0000256" key="1">
    <source>
        <dbReference type="SAM" id="Phobius"/>
    </source>
</evidence>
<proteinExistence type="predicted"/>
<accession>A0ABQ6BB32</accession>
<evidence type="ECO:0000313" key="3">
    <source>
        <dbReference type="Proteomes" id="UP001156905"/>
    </source>
</evidence>
<name>A0ABQ6BB32_9BRAD</name>
<gene>
    <name evidence="2" type="ORF">GCM10007857_83020</name>
</gene>
<evidence type="ECO:0000313" key="2">
    <source>
        <dbReference type="EMBL" id="GLR91584.1"/>
    </source>
</evidence>
<keyword evidence="1" id="KW-0472">Membrane</keyword>
<dbReference type="EMBL" id="BSOW01000050">
    <property type="protein sequence ID" value="GLR91584.1"/>
    <property type="molecule type" value="Genomic_DNA"/>
</dbReference>
<comment type="caution">
    <text evidence="2">The sequence shown here is derived from an EMBL/GenBank/DDBJ whole genome shotgun (WGS) entry which is preliminary data.</text>
</comment>
<protein>
    <submittedName>
        <fullName evidence="2">Uncharacterized protein</fullName>
    </submittedName>
</protein>
<dbReference type="Proteomes" id="UP001156905">
    <property type="component" value="Unassembled WGS sequence"/>
</dbReference>
<keyword evidence="1" id="KW-1133">Transmembrane helix</keyword>
<organism evidence="2 3">
    <name type="scientific">Bradyrhizobium iriomotense</name>
    <dbReference type="NCBI Taxonomy" id="441950"/>
    <lineage>
        <taxon>Bacteria</taxon>
        <taxon>Pseudomonadati</taxon>
        <taxon>Pseudomonadota</taxon>
        <taxon>Alphaproteobacteria</taxon>
        <taxon>Hyphomicrobiales</taxon>
        <taxon>Nitrobacteraceae</taxon>
        <taxon>Bradyrhizobium</taxon>
    </lineage>
</organism>